<accession>A0A8D8AD69</accession>
<feature type="chain" id="PRO_5034107144" evidence="1">
    <location>
        <begin position="25"/>
        <end position="142"/>
    </location>
</feature>
<evidence type="ECO:0000256" key="1">
    <source>
        <dbReference type="SAM" id="SignalP"/>
    </source>
</evidence>
<dbReference type="EMBL" id="HBUE01021125">
    <property type="protein sequence ID" value="CAG6452647.1"/>
    <property type="molecule type" value="Transcribed_RNA"/>
</dbReference>
<evidence type="ECO:0000313" key="2">
    <source>
        <dbReference type="EMBL" id="CAG6452647.1"/>
    </source>
</evidence>
<reference evidence="2" key="1">
    <citation type="submission" date="2021-05" db="EMBL/GenBank/DDBJ databases">
        <authorList>
            <person name="Alioto T."/>
            <person name="Alioto T."/>
            <person name="Gomez Garrido J."/>
        </authorList>
    </citation>
    <scope>NUCLEOTIDE SEQUENCE</scope>
</reference>
<sequence length="142" mass="14996">MNVLAMFAATSRFGLLLLPPGPHSDDDDAAGEITFDVALSLIVPESTKGLVEVVTQVDMLVVVMEVLVVTAEVLSLLLLPSPISESRVLVSLEGEGVVLLSRRALIALELDADVSSSKLSVPSSKEFPCTSISCCCCCCWPC</sequence>
<organism evidence="2">
    <name type="scientific">Culex pipiens</name>
    <name type="common">House mosquito</name>
    <dbReference type="NCBI Taxonomy" id="7175"/>
    <lineage>
        <taxon>Eukaryota</taxon>
        <taxon>Metazoa</taxon>
        <taxon>Ecdysozoa</taxon>
        <taxon>Arthropoda</taxon>
        <taxon>Hexapoda</taxon>
        <taxon>Insecta</taxon>
        <taxon>Pterygota</taxon>
        <taxon>Neoptera</taxon>
        <taxon>Endopterygota</taxon>
        <taxon>Diptera</taxon>
        <taxon>Nematocera</taxon>
        <taxon>Culicoidea</taxon>
        <taxon>Culicidae</taxon>
        <taxon>Culicinae</taxon>
        <taxon>Culicini</taxon>
        <taxon>Culex</taxon>
        <taxon>Culex</taxon>
    </lineage>
</organism>
<feature type="signal peptide" evidence="1">
    <location>
        <begin position="1"/>
        <end position="24"/>
    </location>
</feature>
<keyword evidence="1" id="KW-0732">Signal</keyword>
<dbReference type="AlphaFoldDB" id="A0A8D8AD69"/>
<name>A0A8D8AD69_CULPI</name>
<proteinExistence type="predicted"/>
<protein>
    <submittedName>
        <fullName evidence="2">(northern house mosquito) hypothetical protein</fullName>
    </submittedName>
</protein>